<dbReference type="InterPro" id="IPR036390">
    <property type="entry name" value="WH_DNA-bd_sf"/>
</dbReference>
<protein>
    <submittedName>
        <fullName evidence="2">MarR family transcriptional regulator</fullName>
    </submittedName>
</protein>
<dbReference type="OrthoDB" id="8635520at2"/>
<dbReference type="Proteomes" id="UP000272400">
    <property type="component" value="Unassembled WGS sequence"/>
</dbReference>
<organism evidence="2 3">
    <name type="scientific">Actinocorallia herbida</name>
    <dbReference type="NCBI Taxonomy" id="58109"/>
    <lineage>
        <taxon>Bacteria</taxon>
        <taxon>Bacillati</taxon>
        <taxon>Actinomycetota</taxon>
        <taxon>Actinomycetes</taxon>
        <taxon>Streptosporangiales</taxon>
        <taxon>Thermomonosporaceae</taxon>
        <taxon>Actinocorallia</taxon>
    </lineage>
</organism>
<dbReference type="SMART" id="SM00347">
    <property type="entry name" value="HTH_MARR"/>
    <property type="match status" value="1"/>
</dbReference>
<dbReference type="RefSeq" id="WP_123667596.1">
    <property type="nucleotide sequence ID" value="NZ_RJKE01000001.1"/>
</dbReference>
<dbReference type="InterPro" id="IPR036388">
    <property type="entry name" value="WH-like_DNA-bd_sf"/>
</dbReference>
<dbReference type="PRINTS" id="PR00598">
    <property type="entry name" value="HTHMARR"/>
</dbReference>
<keyword evidence="3" id="KW-1185">Reference proteome</keyword>
<dbReference type="PANTHER" id="PTHR33164:SF99">
    <property type="entry name" value="MARR FAMILY REGULATORY PROTEIN"/>
    <property type="match status" value="1"/>
</dbReference>
<dbReference type="PROSITE" id="PS50995">
    <property type="entry name" value="HTH_MARR_2"/>
    <property type="match status" value="1"/>
</dbReference>
<evidence type="ECO:0000313" key="2">
    <source>
        <dbReference type="EMBL" id="ROO88342.1"/>
    </source>
</evidence>
<evidence type="ECO:0000313" key="3">
    <source>
        <dbReference type="Proteomes" id="UP000272400"/>
    </source>
</evidence>
<dbReference type="SUPFAM" id="SSF46785">
    <property type="entry name" value="Winged helix' DNA-binding domain"/>
    <property type="match status" value="1"/>
</dbReference>
<name>A0A3N1D483_9ACTN</name>
<reference evidence="2 3" key="1">
    <citation type="submission" date="2018-11" db="EMBL/GenBank/DDBJ databases">
        <title>Sequencing the genomes of 1000 actinobacteria strains.</title>
        <authorList>
            <person name="Klenk H.-P."/>
        </authorList>
    </citation>
    <scope>NUCLEOTIDE SEQUENCE [LARGE SCALE GENOMIC DNA]</scope>
    <source>
        <strain evidence="2 3">DSM 44254</strain>
    </source>
</reference>
<comment type="caution">
    <text evidence="2">The sequence shown here is derived from an EMBL/GenBank/DDBJ whole genome shotgun (WGS) entry which is preliminary data.</text>
</comment>
<dbReference type="PANTHER" id="PTHR33164">
    <property type="entry name" value="TRANSCRIPTIONAL REGULATOR, MARR FAMILY"/>
    <property type="match status" value="1"/>
</dbReference>
<dbReference type="Pfam" id="PF12802">
    <property type="entry name" value="MarR_2"/>
    <property type="match status" value="1"/>
</dbReference>
<proteinExistence type="predicted"/>
<dbReference type="GO" id="GO:0006950">
    <property type="term" value="P:response to stress"/>
    <property type="evidence" value="ECO:0007669"/>
    <property type="project" value="TreeGrafter"/>
</dbReference>
<dbReference type="GO" id="GO:0003700">
    <property type="term" value="F:DNA-binding transcription factor activity"/>
    <property type="evidence" value="ECO:0007669"/>
    <property type="project" value="InterPro"/>
</dbReference>
<dbReference type="Gene3D" id="1.10.10.10">
    <property type="entry name" value="Winged helix-like DNA-binding domain superfamily/Winged helix DNA-binding domain"/>
    <property type="match status" value="1"/>
</dbReference>
<dbReference type="InterPro" id="IPR039422">
    <property type="entry name" value="MarR/SlyA-like"/>
</dbReference>
<feature type="domain" description="HTH marR-type" evidence="1">
    <location>
        <begin position="1"/>
        <end position="145"/>
    </location>
</feature>
<dbReference type="EMBL" id="RJKE01000001">
    <property type="protein sequence ID" value="ROO88342.1"/>
    <property type="molecule type" value="Genomic_DNA"/>
</dbReference>
<dbReference type="InterPro" id="IPR011991">
    <property type="entry name" value="ArsR-like_HTH"/>
</dbReference>
<evidence type="ECO:0000259" key="1">
    <source>
        <dbReference type="PROSITE" id="PS50995"/>
    </source>
</evidence>
<sequence length="155" mass="17480">MVRWLDDDEQETWRAYLWATQLLHEALDRRMQQESGIPQSYYVILAMLSEAPGRSRTMTELARITRGSPSKLSHAVRKLEEHGWVRRRKHPEDARTTIATLTDEGHEVVVGAAPGHVEAVRANLFDLITPEQSAQLGAICRAMLAGLDPDGPPFR</sequence>
<dbReference type="AlphaFoldDB" id="A0A3N1D483"/>
<gene>
    <name evidence="2" type="ORF">EDD29_6007</name>
</gene>
<accession>A0A3N1D483</accession>
<dbReference type="InterPro" id="IPR000835">
    <property type="entry name" value="HTH_MarR-typ"/>
</dbReference>
<dbReference type="CDD" id="cd00090">
    <property type="entry name" value="HTH_ARSR"/>
    <property type="match status" value="1"/>
</dbReference>